<gene>
    <name evidence="1" type="ORF">E4665_16580</name>
</gene>
<evidence type="ECO:0000313" key="2">
    <source>
        <dbReference type="Proteomes" id="UP000298347"/>
    </source>
</evidence>
<dbReference type="OrthoDB" id="1914797at2"/>
<accession>A0A4Z0GJQ1</accession>
<dbReference type="AlphaFoldDB" id="A0A4Z0GJQ1"/>
<evidence type="ECO:0000313" key="1">
    <source>
        <dbReference type="EMBL" id="TGA96123.1"/>
    </source>
</evidence>
<proteinExistence type="predicted"/>
<comment type="caution">
    <text evidence="1">The sequence shown here is derived from an EMBL/GenBank/DDBJ whole genome shotgun (WGS) entry which is preliminary data.</text>
</comment>
<dbReference type="RefSeq" id="WP_135349915.1">
    <property type="nucleotide sequence ID" value="NZ_SRJD01000030.1"/>
</dbReference>
<dbReference type="EMBL" id="SRJD01000030">
    <property type="protein sequence ID" value="TGA96123.1"/>
    <property type="molecule type" value="Genomic_DNA"/>
</dbReference>
<dbReference type="Proteomes" id="UP000298347">
    <property type="component" value="Unassembled WGS sequence"/>
</dbReference>
<name>A0A4Z0GJQ1_9BACL</name>
<reference evidence="1 2" key="1">
    <citation type="journal article" date="2015" name="Int. J. Syst. Evol. Microbiol.">
        <title>Sporolactobacillus shoreae sp. nov. and Sporolactobacillus spathodeae sp. nov., two spore-forming lactic acid bacteria isolated from tree barks in Thailand.</title>
        <authorList>
            <person name="Thamacharoensuk T."/>
            <person name="Kitahara M."/>
            <person name="Ohkuma M."/>
            <person name="Thongchul N."/>
            <person name="Tanasupawat S."/>
        </authorList>
    </citation>
    <scope>NUCLEOTIDE SEQUENCE [LARGE SCALE GENOMIC DNA]</scope>
    <source>
        <strain evidence="1 2">BK92</strain>
    </source>
</reference>
<protein>
    <recommendedName>
        <fullName evidence="3">HEAT repeat domain-containing protein</fullName>
    </recommendedName>
</protein>
<keyword evidence="2" id="KW-1185">Reference proteome</keyword>
<sequence length="135" mass="15670">MFTKVNEYLTDNIPMNYWYDECIFIVEDMLKNFEDEDWKNLYKELPHKEANWKVKLAECLGNLGNKYELECLLILINTNDNDLLIACADSLRNLDVSKLNIDNKKIITSKIVNLLNKSGKAAQSVLRDLLNKLKG</sequence>
<organism evidence="1 2">
    <name type="scientific">Sporolactobacillus shoreae</name>
    <dbReference type="NCBI Taxonomy" id="1465501"/>
    <lineage>
        <taxon>Bacteria</taxon>
        <taxon>Bacillati</taxon>
        <taxon>Bacillota</taxon>
        <taxon>Bacilli</taxon>
        <taxon>Bacillales</taxon>
        <taxon>Sporolactobacillaceae</taxon>
        <taxon>Sporolactobacillus</taxon>
    </lineage>
</organism>
<evidence type="ECO:0008006" key="3">
    <source>
        <dbReference type="Google" id="ProtNLM"/>
    </source>
</evidence>